<evidence type="ECO:0000256" key="4">
    <source>
        <dbReference type="ARBA" id="ARBA00022989"/>
    </source>
</evidence>
<accession>A0ABM8AN06</accession>
<evidence type="ECO:0000259" key="7">
    <source>
        <dbReference type="Pfam" id="PF00892"/>
    </source>
</evidence>
<comment type="subcellular location">
    <subcellularLocation>
        <location evidence="1">Membrane</location>
        <topology evidence="1">Multi-pass membrane protein</topology>
    </subcellularLocation>
</comment>
<reference evidence="8" key="1">
    <citation type="submission" date="2022-08" db="EMBL/GenBank/DDBJ databases">
        <title>Genome Sequence of the sulphate-reducing bacterium, Pseudodesulfovibrio portus JCM14722.</title>
        <authorList>
            <person name="Kondo R."/>
            <person name="Kataoka T."/>
        </authorList>
    </citation>
    <scope>NUCLEOTIDE SEQUENCE</scope>
    <source>
        <strain evidence="8">JCM 14722</strain>
    </source>
</reference>
<proteinExistence type="inferred from homology"/>
<feature type="transmembrane region" description="Helical" evidence="6">
    <location>
        <begin position="188"/>
        <end position="205"/>
    </location>
</feature>
<dbReference type="RefSeq" id="WP_264982837.1">
    <property type="nucleotide sequence ID" value="NZ_AP026708.1"/>
</dbReference>
<evidence type="ECO:0000256" key="2">
    <source>
        <dbReference type="ARBA" id="ARBA00007362"/>
    </source>
</evidence>
<feature type="transmembrane region" description="Helical" evidence="6">
    <location>
        <begin position="253"/>
        <end position="270"/>
    </location>
</feature>
<keyword evidence="5 6" id="KW-0472">Membrane</keyword>
<dbReference type="EMBL" id="AP026708">
    <property type="protein sequence ID" value="BDQ32774.1"/>
    <property type="molecule type" value="Genomic_DNA"/>
</dbReference>
<keyword evidence="9" id="KW-1185">Reference proteome</keyword>
<dbReference type="InterPro" id="IPR037185">
    <property type="entry name" value="EmrE-like"/>
</dbReference>
<evidence type="ECO:0000256" key="5">
    <source>
        <dbReference type="ARBA" id="ARBA00023136"/>
    </source>
</evidence>
<dbReference type="Gene3D" id="1.10.3730.20">
    <property type="match status" value="1"/>
</dbReference>
<evidence type="ECO:0000256" key="6">
    <source>
        <dbReference type="SAM" id="Phobius"/>
    </source>
</evidence>
<organism evidence="8 9">
    <name type="scientific">Pseudodesulfovibrio portus</name>
    <dbReference type="NCBI Taxonomy" id="231439"/>
    <lineage>
        <taxon>Bacteria</taxon>
        <taxon>Pseudomonadati</taxon>
        <taxon>Thermodesulfobacteriota</taxon>
        <taxon>Desulfovibrionia</taxon>
        <taxon>Desulfovibrionales</taxon>
        <taxon>Desulfovibrionaceae</taxon>
    </lineage>
</organism>
<keyword evidence="4 6" id="KW-1133">Transmembrane helix</keyword>
<protein>
    <submittedName>
        <fullName evidence="8">Permease</fullName>
    </submittedName>
</protein>
<keyword evidence="3 6" id="KW-0812">Transmembrane</keyword>
<dbReference type="Pfam" id="PF00892">
    <property type="entry name" value="EamA"/>
    <property type="match status" value="2"/>
</dbReference>
<evidence type="ECO:0000256" key="3">
    <source>
        <dbReference type="ARBA" id="ARBA00022692"/>
    </source>
</evidence>
<feature type="transmembrane region" description="Helical" evidence="6">
    <location>
        <begin position="98"/>
        <end position="119"/>
    </location>
</feature>
<dbReference type="InterPro" id="IPR050638">
    <property type="entry name" value="AA-Vitamin_Transporters"/>
</dbReference>
<feature type="transmembrane region" description="Helical" evidence="6">
    <location>
        <begin position="126"/>
        <end position="147"/>
    </location>
</feature>
<evidence type="ECO:0000256" key="1">
    <source>
        <dbReference type="ARBA" id="ARBA00004141"/>
    </source>
</evidence>
<gene>
    <name evidence="8" type="ORF">JCM14722_03160</name>
</gene>
<dbReference type="Proteomes" id="UP001061361">
    <property type="component" value="Chromosome"/>
</dbReference>
<feature type="transmembrane region" description="Helical" evidence="6">
    <location>
        <begin position="71"/>
        <end position="92"/>
    </location>
</feature>
<dbReference type="PANTHER" id="PTHR32322:SF2">
    <property type="entry name" value="EAMA DOMAIN-CONTAINING PROTEIN"/>
    <property type="match status" value="1"/>
</dbReference>
<comment type="similarity">
    <text evidence="2">Belongs to the EamA transporter family.</text>
</comment>
<dbReference type="SUPFAM" id="SSF103481">
    <property type="entry name" value="Multidrug resistance efflux transporter EmrE"/>
    <property type="match status" value="2"/>
</dbReference>
<feature type="domain" description="EamA" evidence="7">
    <location>
        <begin position="158"/>
        <end position="293"/>
    </location>
</feature>
<dbReference type="PANTHER" id="PTHR32322">
    <property type="entry name" value="INNER MEMBRANE TRANSPORTER"/>
    <property type="match status" value="1"/>
</dbReference>
<feature type="transmembrane region" description="Helical" evidence="6">
    <location>
        <begin position="225"/>
        <end position="246"/>
    </location>
</feature>
<feature type="transmembrane region" description="Helical" evidence="6">
    <location>
        <begin position="159"/>
        <end position="176"/>
    </location>
</feature>
<dbReference type="InterPro" id="IPR000620">
    <property type="entry name" value="EamA_dom"/>
</dbReference>
<evidence type="ECO:0000313" key="9">
    <source>
        <dbReference type="Proteomes" id="UP001061361"/>
    </source>
</evidence>
<feature type="transmembrane region" description="Helical" evidence="6">
    <location>
        <begin position="37"/>
        <end position="59"/>
    </location>
</feature>
<feature type="transmembrane region" description="Helical" evidence="6">
    <location>
        <begin position="7"/>
        <end position="31"/>
    </location>
</feature>
<feature type="transmembrane region" description="Helical" evidence="6">
    <location>
        <begin position="276"/>
        <end position="293"/>
    </location>
</feature>
<name>A0ABM8AN06_9BACT</name>
<feature type="domain" description="EamA" evidence="7">
    <location>
        <begin position="8"/>
        <end position="142"/>
    </location>
</feature>
<evidence type="ECO:0000313" key="8">
    <source>
        <dbReference type="EMBL" id="BDQ32774.1"/>
    </source>
</evidence>
<sequence length="296" mass="32034">MTLNNRLLGFAYALLAVTIWSGNFILASGLADTVPPIALAALRWTCATLVFLPFALKHLRRDWTAIRAHRFPIMAAAVTGVTLFNTILYLSAHTTDTVNMALIASTTPVFVVILSRIFLGEPISRLRAAGLVVAIAGMTVIATHGSLETLLALTFREGDLWMLLAGLLWAIYSILVKRKPPEISQHSYLAIIFIVGAIPLIPAAFVEQPYYPAWTLSQPVIGATLYMGIGASLISFFLWNSAVTAIGPGTSSLFQYFIPVFSGIGAYLLLGQPITPAHLCGFILIFSGVFLATRPR</sequence>